<feature type="domain" description="C2H2-type" evidence="14">
    <location>
        <begin position="625"/>
        <end position="652"/>
    </location>
</feature>
<feature type="region of interest" description="Disordered" evidence="13">
    <location>
        <begin position="1000"/>
        <end position="1058"/>
    </location>
</feature>
<protein>
    <recommendedName>
        <fullName evidence="12">Zinc finger protein 865</fullName>
    </recommendedName>
</protein>
<dbReference type="FunFam" id="3.30.160.60:FF:000012">
    <property type="entry name" value="RB-associated KRAB zinc finger protein-like"/>
    <property type="match status" value="1"/>
</dbReference>
<keyword evidence="10" id="KW-0804">Transcription</keyword>
<reference evidence="15" key="1">
    <citation type="submission" date="2020-04" db="EMBL/GenBank/DDBJ databases">
        <authorList>
            <person name="Alioto T."/>
            <person name="Alioto T."/>
            <person name="Gomez Garrido J."/>
        </authorList>
    </citation>
    <scope>NUCLEOTIDE SEQUENCE</scope>
    <source>
        <strain evidence="15">A484AB</strain>
    </source>
</reference>
<feature type="region of interest" description="Disordered" evidence="13">
    <location>
        <begin position="394"/>
        <end position="432"/>
    </location>
</feature>
<feature type="compositionally biased region" description="Basic and acidic residues" evidence="13">
    <location>
        <begin position="1227"/>
        <end position="1238"/>
    </location>
</feature>
<evidence type="ECO:0000256" key="13">
    <source>
        <dbReference type="SAM" id="MobiDB-lite"/>
    </source>
</evidence>
<feature type="compositionally biased region" description="Polar residues" evidence="13">
    <location>
        <begin position="904"/>
        <end position="929"/>
    </location>
</feature>
<dbReference type="FunFam" id="3.30.160.60:FF:000710">
    <property type="entry name" value="Zinc finger protein 768"/>
    <property type="match status" value="1"/>
</dbReference>
<dbReference type="FunFam" id="3.30.160.60:FF:002110">
    <property type="entry name" value="Zinc finger protein 1053"/>
    <property type="match status" value="1"/>
</dbReference>
<proteinExistence type="inferred from homology"/>
<sequence>MKMASKQEGSVIRPRTMYQCNECGKIFPAYSKLINHERIHTGEKPFVCRICCRAFTQEAHLKRHHKVHDNQRPHECAFCDRAFKHKAHLKRHVKSHHSYSYQMSKTDQSYFNDPENYQSHKLLNDQTGPNGAPPAYLKIHTDSHHIYKTDEAGESVSLDPEKPNYQANKLVNGKTIPIWEPLAPLKSHTESSHSYSIDETGESDFQDPEKLNHQSDELVNGKTSPNGESLNGHVEGIYECQLCSKVFKRRSNLLKHERNHAQNKVFRCDVCGQAFPELQELAFHRAHCETNYYKCQICDKEFGAKFSLKCHVETHSNEKSYICEICGTRFKHARSLTTHKRMHTGENNSACEFCGKVFIRPNDLVVHRRTHTGERPYECNVCHTAFKQKAHVEKHKETIHGKMKPKTISTSSHERNGYTKLQRKSEEKPNKIGISAETLYTDDKFTAQDGYHVEDLNGINDLTSETEPEESKPENPFKETSLSTSPPRPNTCETCGKSFTQKSYLVVHRRIHTGEMPYECDICGQAFRQRAHMVKHKKSIHKQGKLSKQGKIKISSKPIAPSESDSSTSVNAANGHEMFREKFAEVDNHIHNNKNNNAIPHDEHLVFENQNGYDELKKTSKRRPFQCDICHKKFRQRGYLNIHKRIHTGVMPYKCNICNRAFRQKTHVVKHKRTIHKLKKLRTIQQMEDLENYPEASQDRNNEAPQDENSEASQDENVEERTSGEVFTSEYSMVGDQIFEKYGTESSISKTADVDALKYDEGSFIGKPSNTSIDCGERSSTAKASHAPAHSDRSRSSTRPSNVSIDKPHACEICGKAFKRKHYLAIHKRMHTGERPYPCVACSKRFRQDCHLRVHMSKVHPDEYQVMLSRAPTTYKCRFCDRVYKRIHLLKLHERSHGVEEYSETSGTLPTNQSEAKLSVKPSSTRNSQTLPVNLKKSLIKPSIKKTPQNLPVHRGKAFPCQFCPKAFKLKQHLTSHERVHTGARPFVCSTCSRAFKQSSHLTRHKKMHDMGKKVSEKDAIEPPNDIKPYKNEQSRHLARHMKMQDKGKKRGKGVATAPPNYTNPYKCRICSKTFKSKKGQLYHISRCTLAAHEFNARKRRPQVKTDKKRDGNKPYQCNKCGKQFDRKQILVIHERVHSGDRPYECDICGKSFPIAGNLARHKIIHTGEKPYVCYICGKGCTQKSNMEAHVRLVHKVETDGDEFIKYERKGNKKESKRKSANIISKRKSEENGDDEIHNNCKEHELNTKTESKDPDEELYRCCECGRGFDEESSMMDHCMEAH</sequence>
<evidence type="ECO:0000256" key="9">
    <source>
        <dbReference type="ARBA" id="ARBA00023125"/>
    </source>
</evidence>
<dbReference type="FunFam" id="3.30.160.60:FF:000100">
    <property type="entry name" value="Zinc finger 45-like"/>
    <property type="match status" value="1"/>
</dbReference>
<evidence type="ECO:0000259" key="14">
    <source>
        <dbReference type="PROSITE" id="PS50157"/>
    </source>
</evidence>
<evidence type="ECO:0000256" key="5">
    <source>
        <dbReference type="ARBA" id="ARBA00022737"/>
    </source>
</evidence>
<evidence type="ECO:0000256" key="4">
    <source>
        <dbReference type="ARBA" id="ARBA00022723"/>
    </source>
</evidence>
<keyword evidence="8" id="KW-0805">Transcription regulation</keyword>
<feature type="region of interest" description="Disordered" evidence="13">
    <location>
        <begin position="686"/>
        <end position="726"/>
    </location>
</feature>
<dbReference type="GO" id="GO:0008270">
    <property type="term" value="F:zinc ion binding"/>
    <property type="evidence" value="ECO:0007669"/>
    <property type="project" value="UniProtKB-KW"/>
</dbReference>
<dbReference type="FunFam" id="3.30.160.60:FF:002343">
    <property type="entry name" value="Zinc finger protein 33A"/>
    <property type="match status" value="1"/>
</dbReference>
<dbReference type="FunFam" id="3.30.160.60:FF:000139">
    <property type="entry name" value="zinc finger protein 1 homolog"/>
    <property type="match status" value="1"/>
</dbReference>
<feature type="region of interest" description="Disordered" evidence="13">
    <location>
        <begin position="537"/>
        <end position="570"/>
    </location>
</feature>
<keyword evidence="7" id="KW-0862">Zinc</keyword>
<keyword evidence="6" id="KW-0863">Zinc-finger</keyword>
<comment type="function">
    <text evidence="1">May be involved in transcriptional regulation.</text>
</comment>
<dbReference type="FunFam" id="3.30.160.60:FF:000145">
    <property type="entry name" value="Zinc finger protein 574"/>
    <property type="match status" value="1"/>
</dbReference>
<dbReference type="GO" id="GO:0000977">
    <property type="term" value="F:RNA polymerase II transcription regulatory region sequence-specific DNA binding"/>
    <property type="evidence" value="ECO:0007669"/>
    <property type="project" value="TreeGrafter"/>
</dbReference>
<dbReference type="GO" id="GO:0005634">
    <property type="term" value="C:nucleus"/>
    <property type="evidence" value="ECO:0007669"/>
    <property type="project" value="UniProtKB-SubCell"/>
</dbReference>
<dbReference type="Gene3D" id="3.30.160.60">
    <property type="entry name" value="Classic Zinc Finger"/>
    <property type="match status" value="19"/>
</dbReference>
<evidence type="ECO:0000313" key="16">
    <source>
        <dbReference type="Proteomes" id="UP001152795"/>
    </source>
</evidence>
<feature type="domain" description="C2H2-type" evidence="14">
    <location>
        <begin position="321"/>
        <end position="348"/>
    </location>
</feature>
<dbReference type="FunFam" id="3.30.160.60:FF:000303">
    <property type="entry name" value="Zinc finger protein 41"/>
    <property type="match status" value="1"/>
</dbReference>
<gene>
    <name evidence="15" type="ORF">PACLA_8A030952</name>
</gene>
<feature type="compositionally biased region" description="Polar residues" evidence="13">
    <location>
        <begin position="478"/>
        <end position="495"/>
    </location>
</feature>
<organism evidence="15 16">
    <name type="scientific">Paramuricea clavata</name>
    <name type="common">Red gorgonian</name>
    <name type="synonym">Violescent sea-whip</name>
    <dbReference type="NCBI Taxonomy" id="317549"/>
    <lineage>
        <taxon>Eukaryota</taxon>
        <taxon>Metazoa</taxon>
        <taxon>Cnidaria</taxon>
        <taxon>Anthozoa</taxon>
        <taxon>Octocorallia</taxon>
        <taxon>Malacalcyonacea</taxon>
        <taxon>Plexauridae</taxon>
        <taxon>Paramuricea</taxon>
    </lineage>
</organism>
<feature type="domain" description="C2H2-type" evidence="14">
    <location>
        <begin position="46"/>
        <end position="73"/>
    </location>
</feature>
<dbReference type="FunFam" id="3.30.160.60:FF:000744">
    <property type="entry name" value="zinc finger E-box-binding homeobox 1"/>
    <property type="match status" value="1"/>
</dbReference>
<feature type="compositionally biased region" description="Polar residues" evidence="13">
    <location>
        <begin position="768"/>
        <end position="783"/>
    </location>
</feature>
<feature type="domain" description="C2H2-type" evidence="14">
    <location>
        <begin position="518"/>
        <end position="546"/>
    </location>
</feature>
<dbReference type="Pfam" id="PF13912">
    <property type="entry name" value="zf-C2H2_6"/>
    <property type="match status" value="1"/>
</dbReference>
<keyword evidence="5" id="KW-0677">Repeat</keyword>
<feature type="domain" description="C2H2-type" evidence="14">
    <location>
        <begin position="987"/>
        <end position="1014"/>
    </location>
</feature>
<feature type="domain" description="C2H2-type" evidence="14">
    <location>
        <begin position="1144"/>
        <end position="1171"/>
    </location>
</feature>
<feature type="region of interest" description="Disordered" evidence="13">
    <location>
        <begin position="900"/>
        <end position="929"/>
    </location>
</feature>
<evidence type="ECO:0000313" key="15">
    <source>
        <dbReference type="EMBL" id="CAB3980259.1"/>
    </source>
</evidence>
<dbReference type="EMBL" id="CACRXK020000273">
    <property type="protein sequence ID" value="CAB3980259.1"/>
    <property type="molecule type" value="Genomic_DNA"/>
</dbReference>
<dbReference type="SUPFAM" id="SSF57667">
    <property type="entry name" value="beta-beta-alpha zinc fingers"/>
    <property type="match status" value="11"/>
</dbReference>
<evidence type="ECO:0000256" key="1">
    <source>
        <dbReference type="ARBA" id="ARBA00003767"/>
    </source>
</evidence>
<dbReference type="PANTHER" id="PTHR24381">
    <property type="entry name" value="ZINC FINGER PROTEIN"/>
    <property type="match status" value="1"/>
</dbReference>
<evidence type="ECO:0000256" key="3">
    <source>
        <dbReference type="ARBA" id="ARBA00006991"/>
    </source>
</evidence>
<dbReference type="Pfam" id="PF00096">
    <property type="entry name" value="zf-C2H2"/>
    <property type="match status" value="15"/>
</dbReference>
<accession>A0A7D9DAT8</accession>
<dbReference type="InterPro" id="IPR036236">
    <property type="entry name" value="Znf_C2H2_sf"/>
</dbReference>
<feature type="region of interest" description="Disordered" evidence="13">
    <location>
        <begin position="1211"/>
        <end position="1238"/>
    </location>
</feature>
<feature type="domain" description="C2H2-type" evidence="14">
    <location>
        <begin position="238"/>
        <end position="265"/>
    </location>
</feature>
<keyword evidence="4" id="KW-0479">Metal-binding</keyword>
<evidence type="ECO:0000256" key="7">
    <source>
        <dbReference type="ARBA" id="ARBA00022833"/>
    </source>
</evidence>
<feature type="domain" description="C2H2-type" evidence="14">
    <location>
        <begin position="293"/>
        <end position="320"/>
    </location>
</feature>
<feature type="domain" description="C2H2-type" evidence="14">
    <location>
        <begin position="490"/>
        <end position="517"/>
    </location>
</feature>
<evidence type="ECO:0000256" key="11">
    <source>
        <dbReference type="ARBA" id="ARBA00023242"/>
    </source>
</evidence>
<feature type="domain" description="C2H2-type" evidence="14">
    <location>
        <begin position="959"/>
        <end position="986"/>
    </location>
</feature>
<feature type="compositionally biased region" description="Basic and acidic residues" evidence="13">
    <location>
        <begin position="412"/>
        <end position="430"/>
    </location>
</feature>
<feature type="domain" description="C2H2-type" evidence="14">
    <location>
        <begin position="653"/>
        <end position="681"/>
    </location>
</feature>
<feature type="compositionally biased region" description="Basic residues" evidence="13">
    <location>
        <begin position="1037"/>
        <end position="1053"/>
    </location>
</feature>
<feature type="domain" description="C2H2-type" evidence="14">
    <location>
        <begin position="377"/>
        <end position="405"/>
    </location>
</feature>
<dbReference type="PROSITE" id="PS00028">
    <property type="entry name" value="ZINC_FINGER_C2H2_1"/>
    <property type="match status" value="20"/>
</dbReference>
<dbReference type="OrthoDB" id="8685330at2759"/>
<keyword evidence="11" id="KW-0539">Nucleus</keyword>
<dbReference type="PROSITE" id="PS50157">
    <property type="entry name" value="ZINC_FINGER_C2H2_2"/>
    <property type="match status" value="21"/>
</dbReference>
<feature type="compositionally biased region" description="Basic residues" evidence="13">
    <location>
        <begin position="537"/>
        <end position="551"/>
    </location>
</feature>
<feature type="domain" description="C2H2-type" evidence="14">
    <location>
        <begin position="875"/>
        <end position="902"/>
    </location>
</feature>
<dbReference type="SMART" id="SM00355">
    <property type="entry name" value="ZnF_C2H2"/>
    <property type="match status" value="23"/>
</dbReference>
<comment type="similarity">
    <text evidence="3">Belongs to the krueppel C2H2-type zinc-finger protein family.</text>
</comment>
<dbReference type="Proteomes" id="UP001152795">
    <property type="component" value="Unassembled WGS sequence"/>
</dbReference>
<feature type="compositionally biased region" description="Basic and acidic residues" evidence="13">
    <location>
        <begin position="1009"/>
        <end position="1021"/>
    </location>
</feature>
<dbReference type="FunFam" id="3.30.160.60:FF:000446">
    <property type="entry name" value="Zinc finger protein"/>
    <property type="match status" value="3"/>
</dbReference>
<evidence type="ECO:0000256" key="8">
    <source>
        <dbReference type="ARBA" id="ARBA00023015"/>
    </source>
</evidence>
<feature type="region of interest" description="Disordered" evidence="13">
    <location>
        <begin position="768"/>
        <end position="804"/>
    </location>
</feature>
<feature type="domain" description="C2H2-type" evidence="14">
    <location>
        <begin position="1116"/>
        <end position="1143"/>
    </location>
</feature>
<feature type="domain" description="C2H2-type" evidence="14">
    <location>
        <begin position="18"/>
        <end position="45"/>
    </location>
</feature>
<keyword evidence="9" id="KW-0238">DNA-binding</keyword>
<evidence type="ECO:0000256" key="10">
    <source>
        <dbReference type="ARBA" id="ARBA00023163"/>
    </source>
</evidence>
<evidence type="ECO:0000256" key="6">
    <source>
        <dbReference type="ARBA" id="ARBA00022771"/>
    </source>
</evidence>
<dbReference type="FunFam" id="3.30.160.60:FF:001049">
    <property type="entry name" value="zinc finger protein 319"/>
    <property type="match status" value="1"/>
</dbReference>
<feature type="domain" description="C2H2-type" evidence="14">
    <location>
        <begin position="1260"/>
        <end position="1283"/>
    </location>
</feature>
<dbReference type="FunFam" id="3.30.160.60:FF:000176">
    <property type="entry name" value="zinc finger protein 70"/>
    <property type="match status" value="1"/>
</dbReference>
<feature type="domain" description="C2H2-type" evidence="14">
    <location>
        <begin position="349"/>
        <end position="376"/>
    </location>
</feature>
<evidence type="ECO:0000256" key="2">
    <source>
        <dbReference type="ARBA" id="ARBA00004123"/>
    </source>
</evidence>
<keyword evidence="16" id="KW-1185">Reference proteome</keyword>
<feature type="domain" description="C2H2-type" evidence="14">
    <location>
        <begin position="1172"/>
        <end position="1200"/>
    </location>
</feature>
<feature type="region of interest" description="Disordered" evidence="13">
    <location>
        <begin position="462"/>
        <end position="495"/>
    </location>
</feature>
<evidence type="ECO:0000256" key="12">
    <source>
        <dbReference type="ARBA" id="ARBA00068876"/>
    </source>
</evidence>
<feature type="domain" description="C2H2-type" evidence="14">
    <location>
        <begin position="837"/>
        <end position="865"/>
    </location>
</feature>
<name>A0A7D9DAT8_PARCT</name>
<dbReference type="PANTHER" id="PTHR24381:SF393">
    <property type="entry name" value="CHROMATIN-LINKED ADAPTOR FOR MSL PROTEINS, ISOFORM B"/>
    <property type="match status" value="1"/>
</dbReference>
<feature type="compositionally biased region" description="Acidic residues" evidence="13">
    <location>
        <begin position="705"/>
        <end position="718"/>
    </location>
</feature>
<comment type="caution">
    <text evidence="15">The sequence shown here is derived from an EMBL/GenBank/DDBJ whole genome shotgun (WGS) entry which is preliminary data.</text>
</comment>
<comment type="subcellular location">
    <subcellularLocation>
        <location evidence="2">Nucleus</location>
    </subcellularLocation>
</comment>
<dbReference type="InterPro" id="IPR013087">
    <property type="entry name" value="Znf_C2H2_type"/>
</dbReference>
<feature type="domain" description="C2H2-type" evidence="14">
    <location>
        <begin position="74"/>
        <end position="96"/>
    </location>
</feature>
<dbReference type="FunFam" id="3.30.160.60:FF:001498">
    <property type="entry name" value="Zinc finger protein 404"/>
    <property type="match status" value="1"/>
</dbReference>
<feature type="domain" description="C2H2-type" evidence="14">
    <location>
        <begin position="809"/>
        <end position="836"/>
    </location>
</feature>
<dbReference type="GO" id="GO:0000981">
    <property type="term" value="F:DNA-binding transcription factor activity, RNA polymerase II-specific"/>
    <property type="evidence" value="ECO:0007669"/>
    <property type="project" value="TreeGrafter"/>
</dbReference>